<evidence type="ECO:0000256" key="3">
    <source>
        <dbReference type="SAM" id="Coils"/>
    </source>
</evidence>
<dbReference type="InterPro" id="IPR051226">
    <property type="entry name" value="PP1_Regulatory_Subunit"/>
</dbReference>
<feature type="region of interest" description="Disordered" evidence="4">
    <location>
        <begin position="385"/>
        <end position="424"/>
    </location>
</feature>
<keyword evidence="1" id="KW-0677">Repeat</keyword>
<dbReference type="InterPro" id="IPR002110">
    <property type="entry name" value="Ankyrin_rpt"/>
</dbReference>
<evidence type="ECO:0000256" key="1">
    <source>
        <dbReference type="ARBA" id="ARBA00022737"/>
    </source>
</evidence>
<dbReference type="GO" id="GO:0004857">
    <property type="term" value="F:enzyme inhibitor activity"/>
    <property type="evidence" value="ECO:0007669"/>
    <property type="project" value="TreeGrafter"/>
</dbReference>
<evidence type="ECO:0000256" key="4">
    <source>
        <dbReference type="SAM" id="MobiDB-lite"/>
    </source>
</evidence>
<dbReference type="SMART" id="SM00248">
    <property type="entry name" value="ANK"/>
    <property type="match status" value="5"/>
</dbReference>
<dbReference type="Pfam" id="PF12796">
    <property type="entry name" value="Ank_2"/>
    <property type="match status" value="2"/>
</dbReference>
<evidence type="ECO:0000256" key="2">
    <source>
        <dbReference type="PROSITE-ProRule" id="PRU00023"/>
    </source>
</evidence>
<name>A0A814XSP3_ADIRI</name>
<feature type="compositionally biased region" description="Polar residues" evidence="4">
    <location>
        <begin position="387"/>
        <end position="398"/>
    </location>
</feature>
<comment type="caution">
    <text evidence="5">The sequence shown here is derived from an EMBL/GenBank/DDBJ whole genome shotgun (WGS) entry which is preliminary data.</text>
</comment>
<dbReference type="EMBL" id="CAJNOJ010000160">
    <property type="protein sequence ID" value="CAF1220015.1"/>
    <property type="molecule type" value="Genomic_DNA"/>
</dbReference>
<proteinExistence type="predicted"/>
<dbReference type="GO" id="GO:0005737">
    <property type="term" value="C:cytoplasm"/>
    <property type="evidence" value="ECO:0007669"/>
    <property type="project" value="TreeGrafter"/>
</dbReference>
<dbReference type="Gene3D" id="1.25.40.20">
    <property type="entry name" value="Ankyrin repeat-containing domain"/>
    <property type="match status" value="2"/>
</dbReference>
<dbReference type="InterPro" id="IPR036770">
    <property type="entry name" value="Ankyrin_rpt-contain_sf"/>
</dbReference>
<dbReference type="SUPFAM" id="SSF48403">
    <property type="entry name" value="Ankyrin repeat"/>
    <property type="match status" value="1"/>
</dbReference>
<dbReference type="PROSITE" id="PS50088">
    <property type="entry name" value="ANK_REPEAT"/>
    <property type="match status" value="4"/>
</dbReference>
<evidence type="ECO:0000313" key="6">
    <source>
        <dbReference type="Proteomes" id="UP000663852"/>
    </source>
</evidence>
<organism evidence="5 6">
    <name type="scientific">Adineta ricciae</name>
    <name type="common">Rotifer</name>
    <dbReference type="NCBI Taxonomy" id="249248"/>
    <lineage>
        <taxon>Eukaryota</taxon>
        <taxon>Metazoa</taxon>
        <taxon>Spiralia</taxon>
        <taxon>Gnathifera</taxon>
        <taxon>Rotifera</taxon>
        <taxon>Eurotatoria</taxon>
        <taxon>Bdelloidea</taxon>
        <taxon>Adinetida</taxon>
        <taxon>Adinetidae</taxon>
        <taxon>Adineta</taxon>
    </lineage>
</organism>
<reference evidence="5" key="1">
    <citation type="submission" date="2021-02" db="EMBL/GenBank/DDBJ databases">
        <authorList>
            <person name="Nowell W R."/>
        </authorList>
    </citation>
    <scope>NUCLEOTIDE SEQUENCE</scope>
</reference>
<feature type="repeat" description="ANK" evidence="2">
    <location>
        <begin position="266"/>
        <end position="298"/>
    </location>
</feature>
<dbReference type="OrthoDB" id="19014at2759"/>
<feature type="compositionally biased region" description="Low complexity" evidence="4">
    <location>
        <begin position="481"/>
        <end position="498"/>
    </location>
</feature>
<dbReference type="Proteomes" id="UP000663852">
    <property type="component" value="Unassembled WGS sequence"/>
</dbReference>
<dbReference type="AlphaFoldDB" id="A0A814XSP3"/>
<gene>
    <name evidence="5" type="ORF">EDS130_LOCUS26364</name>
</gene>
<feature type="repeat" description="ANK" evidence="2">
    <location>
        <begin position="129"/>
        <end position="161"/>
    </location>
</feature>
<feature type="coiled-coil region" evidence="3">
    <location>
        <begin position="350"/>
        <end position="378"/>
    </location>
</feature>
<dbReference type="PANTHER" id="PTHR24179:SF29">
    <property type="entry name" value="LD46604P"/>
    <property type="match status" value="1"/>
</dbReference>
<keyword evidence="2" id="KW-0040">ANK repeat</keyword>
<protein>
    <submittedName>
        <fullName evidence="5">Uncharacterized protein</fullName>
    </submittedName>
</protein>
<dbReference type="PANTHER" id="PTHR24179">
    <property type="entry name" value="PROTEIN PHOSPHATASE 1 REGULATORY SUBUNIT 12"/>
    <property type="match status" value="1"/>
</dbReference>
<feature type="region of interest" description="Disordered" evidence="4">
    <location>
        <begin position="459"/>
        <end position="581"/>
    </location>
</feature>
<feature type="repeat" description="ANK" evidence="2">
    <location>
        <begin position="299"/>
        <end position="326"/>
    </location>
</feature>
<feature type="compositionally biased region" description="Basic and acidic residues" evidence="4">
    <location>
        <begin position="534"/>
        <end position="545"/>
    </location>
</feature>
<dbReference type="GO" id="GO:0017020">
    <property type="term" value="F:myosin phosphatase regulator activity"/>
    <property type="evidence" value="ECO:0007669"/>
    <property type="project" value="TreeGrafter"/>
</dbReference>
<sequence>MPTTHDDHSLSVTSTRTKVEFNNKQATSNNMDHSELIQEMVLLEKMTAQERLKHARRRRQQQLKNWMQREGLTSNGTTVSNGVSTKLRKTAVKFSENVVLLEATARQDIEEVRNLLQSGKYSPNTSNEDGLTPIHQCSIDNSEKLLRLLIEYGGDVNARDRDLWTPLHAAATCGHLQICRVLIENGAELLALNADGNMPYDICDDDITLDYIETQMDRIGITQEMIDKTRSQVENQMLIDLQNLVRKKSVGSLRSIDDILSFRNSEGVTPLHIASANGYQTVVEYLLKQHVSINLQDSDGWTPTHAAAFWCQQSILTELIRAGADIYEKILDGRSAVDLCDDPDLRSYMIDFYEQNLRNQEKAAAAAAAAAAAQLQQKLNNRLQLNTNSLPNGTTSRAGTLYESRSSVSSPYGSGSSLNRSSSIRRASIRDREKVKKLNENFFEVLQARDKIQEDVDEGLTNGALSSPPPAKSSSKEEHTNSVTTTTATESTVREPTTVNSVKKPMAPVIESNLPPLKAPLPPPINQTTADTLSDVKRRREERRRVLNNGLSSNDPPTLSSSTLPSPGADTNHKDNNHIKISNGIHTSTIFDTKDRYASPKQVELHHATGDDREKRICCTIL</sequence>
<accession>A0A814XSP3</accession>
<feature type="repeat" description="ANK" evidence="2">
    <location>
        <begin position="162"/>
        <end position="194"/>
    </location>
</feature>
<dbReference type="PROSITE" id="PS50297">
    <property type="entry name" value="ANK_REP_REGION"/>
    <property type="match status" value="4"/>
</dbReference>
<keyword evidence="3" id="KW-0175">Coiled coil</keyword>
<feature type="compositionally biased region" description="Low complexity" evidence="4">
    <location>
        <begin position="556"/>
        <end position="567"/>
    </location>
</feature>
<feature type="compositionally biased region" description="Low complexity" evidence="4">
    <location>
        <begin position="404"/>
        <end position="424"/>
    </location>
</feature>
<evidence type="ECO:0000313" key="5">
    <source>
        <dbReference type="EMBL" id="CAF1220015.1"/>
    </source>
</evidence>